<accession>A0A7X9HH86</accession>
<reference evidence="1 2" key="1">
    <citation type="journal article" date="2020" name="Biotechnol. Biofuels">
        <title>New insights from the biogas microbiome by comprehensive genome-resolved metagenomics of nearly 1600 species originating from multiple anaerobic digesters.</title>
        <authorList>
            <person name="Campanaro S."/>
            <person name="Treu L."/>
            <person name="Rodriguez-R L.M."/>
            <person name="Kovalovszki A."/>
            <person name="Ziels R.M."/>
            <person name="Maus I."/>
            <person name="Zhu X."/>
            <person name="Kougias P.G."/>
            <person name="Basile A."/>
            <person name="Luo G."/>
            <person name="Schluter A."/>
            <person name="Konstantinidis K.T."/>
            <person name="Angelidaki I."/>
        </authorList>
    </citation>
    <scope>NUCLEOTIDE SEQUENCE [LARGE SCALE GENOMIC DNA]</scope>
    <source>
        <strain evidence="1">AS27yjCOA_165</strain>
    </source>
</reference>
<dbReference type="AlphaFoldDB" id="A0A7X9HH86"/>
<dbReference type="Proteomes" id="UP000526033">
    <property type="component" value="Unassembled WGS sequence"/>
</dbReference>
<protein>
    <submittedName>
        <fullName evidence="1">Uncharacterized protein</fullName>
    </submittedName>
</protein>
<evidence type="ECO:0000313" key="2">
    <source>
        <dbReference type="Proteomes" id="UP000526033"/>
    </source>
</evidence>
<proteinExistence type="predicted"/>
<gene>
    <name evidence="1" type="ORF">GYA27_02930</name>
</gene>
<sequence>MNKPYLTSKSYFIPIITLLGIGSFLAKTVFAQSLADLNIICDNGIVGPDNCRVFTSTEPTVQNKNAPLFEGLVFPHYDLKPGDNFTRKMRITNNRNETCYFELVSGEITEDTTVSTGVKFSEELKVTITDGETTVGPISFATLFAPGTLPLYLTTLPEQGLKDIDWTVTFDKNAGNEFQLAKMKFNFDWNFQCGEEPAPTVLFI</sequence>
<dbReference type="EMBL" id="JAAZNL010000031">
    <property type="protein sequence ID" value="NMB70131.1"/>
    <property type="molecule type" value="Genomic_DNA"/>
</dbReference>
<comment type="caution">
    <text evidence="1">The sequence shown here is derived from an EMBL/GenBank/DDBJ whole genome shotgun (WGS) entry which is preliminary data.</text>
</comment>
<organism evidence="1 2">
    <name type="scientific">candidate division WWE3 bacterium</name>
    <dbReference type="NCBI Taxonomy" id="2053526"/>
    <lineage>
        <taxon>Bacteria</taxon>
        <taxon>Katanobacteria</taxon>
    </lineage>
</organism>
<name>A0A7X9HH86_UNCKA</name>
<evidence type="ECO:0000313" key="1">
    <source>
        <dbReference type="EMBL" id="NMB70131.1"/>
    </source>
</evidence>